<dbReference type="InterPro" id="IPR005061">
    <property type="entry name" value="Ist1"/>
</dbReference>
<evidence type="ECO:0000256" key="2">
    <source>
        <dbReference type="SAM" id="MobiDB-lite"/>
    </source>
</evidence>
<comment type="similarity">
    <text evidence="1">Belongs to the IST1 family.</text>
</comment>
<dbReference type="PANTHER" id="PTHR12161:SF16">
    <property type="entry name" value="REGULATOR OF VPS4 ACTIVITY IN THE MVB PATHWAY PROTEIN"/>
    <property type="match status" value="1"/>
</dbReference>
<feature type="compositionally biased region" description="Basic and acidic residues" evidence="2">
    <location>
        <begin position="370"/>
        <end position="384"/>
    </location>
</feature>
<proteinExistence type="inferred from homology"/>
<protein>
    <submittedName>
        <fullName evidence="3">Uncharacterized protein</fullName>
    </submittedName>
</protein>
<dbReference type="AlphaFoldDB" id="A0A175YSD4"/>
<gene>
    <name evidence="3" type="ORF">DCAR_0832882</name>
</gene>
<feature type="compositionally biased region" description="Polar residues" evidence="2">
    <location>
        <begin position="385"/>
        <end position="400"/>
    </location>
</feature>
<evidence type="ECO:0000313" key="4">
    <source>
        <dbReference type="Proteomes" id="UP000077755"/>
    </source>
</evidence>
<evidence type="ECO:0000256" key="1">
    <source>
        <dbReference type="ARBA" id="ARBA00005536"/>
    </source>
</evidence>
<dbReference type="Pfam" id="PF03398">
    <property type="entry name" value="Ist1"/>
    <property type="match status" value="1"/>
</dbReference>
<accession>A0A175YSD4</accession>
<dbReference type="PANTHER" id="PTHR12161">
    <property type="entry name" value="IST1 FAMILY MEMBER"/>
    <property type="match status" value="1"/>
</dbReference>
<dbReference type="Proteomes" id="UP000077755">
    <property type="component" value="Chromosome 8"/>
</dbReference>
<reference evidence="3" key="1">
    <citation type="journal article" date="2016" name="Nat. Genet.">
        <title>A high-quality carrot genome assembly provides new insights into carotenoid accumulation and asterid genome evolution.</title>
        <authorList>
            <person name="Iorizzo M."/>
            <person name="Ellison S."/>
            <person name="Senalik D."/>
            <person name="Zeng P."/>
            <person name="Satapoomin P."/>
            <person name="Huang J."/>
            <person name="Bowman M."/>
            <person name="Iovene M."/>
            <person name="Sanseverino W."/>
            <person name="Cavagnaro P."/>
            <person name="Yildiz M."/>
            <person name="Macko-Podgorni A."/>
            <person name="Moranska E."/>
            <person name="Grzebelus E."/>
            <person name="Grzebelus D."/>
            <person name="Ashrafi H."/>
            <person name="Zheng Z."/>
            <person name="Cheng S."/>
            <person name="Spooner D."/>
            <person name="Van Deynze A."/>
            <person name="Simon P."/>
        </authorList>
    </citation>
    <scope>NUCLEOTIDE SEQUENCE</scope>
    <source>
        <tissue evidence="3">Leaf</tissue>
    </source>
</reference>
<keyword evidence="4" id="KW-1185">Reference proteome</keyword>
<dbReference type="FunFam" id="1.20.1260.60:FF:000002">
    <property type="entry name" value="Vacuolar protein sorting-associated protein IST1"/>
    <property type="match status" value="1"/>
</dbReference>
<dbReference type="OrthoDB" id="29853at2759"/>
<feature type="compositionally biased region" description="Polar residues" evidence="2">
    <location>
        <begin position="301"/>
        <end position="320"/>
    </location>
</feature>
<dbReference type="Gene3D" id="1.20.1260.60">
    <property type="entry name" value="Vacuolar protein sorting-associated protein Ist1"/>
    <property type="match status" value="1"/>
</dbReference>
<feature type="region of interest" description="Disordered" evidence="2">
    <location>
        <begin position="207"/>
        <end position="227"/>
    </location>
</feature>
<dbReference type="Gramene" id="KZM85852">
    <property type="protein sequence ID" value="KZM85852"/>
    <property type="gene ID" value="DCAR_026726"/>
</dbReference>
<organism evidence="3 4">
    <name type="scientific">Daucus carota subsp. sativus</name>
    <name type="common">Carrot</name>
    <dbReference type="NCBI Taxonomy" id="79200"/>
    <lineage>
        <taxon>Eukaryota</taxon>
        <taxon>Viridiplantae</taxon>
        <taxon>Streptophyta</taxon>
        <taxon>Embryophyta</taxon>
        <taxon>Tracheophyta</taxon>
        <taxon>Spermatophyta</taxon>
        <taxon>Magnoliopsida</taxon>
        <taxon>eudicotyledons</taxon>
        <taxon>Gunneridae</taxon>
        <taxon>Pentapetalae</taxon>
        <taxon>asterids</taxon>
        <taxon>campanulids</taxon>
        <taxon>Apiales</taxon>
        <taxon>Apiaceae</taxon>
        <taxon>Apioideae</taxon>
        <taxon>Scandiceae</taxon>
        <taxon>Daucinae</taxon>
        <taxon>Daucus</taxon>
        <taxon>Daucus sect. Daucus</taxon>
    </lineage>
</organism>
<name>A0A175YSD4_DAUCS</name>
<dbReference type="OMA" id="QIGHHER"/>
<dbReference type="EMBL" id="CP093350">
    <property type="protein sequence ID" value="WOH13372.1"/>
    <property type="molecule type" value="Genomic_DNA"/>
</dbReference>
<evidence type="ECO:0000313" key="3">
    <source>
        <dbReference type="EMBL" id="WOH13372.1"/>
    </source>
</evidence>
<dbReference type="InterPro" id="IPR042277">
    <property type="entry name" value="IST1-like"/>
</dbReference>
<reference evidence="3" key="2">
    <citation type="submission" date="2022-03" db="EMBL/GenBank/DDBJ databases">
        <title>Draft title - Genomic analysis of global carrot germplasm unveils the trajectory of domestication and the origin of high carotenoid orange carrot.</title>
        <authorList>
            <person name="Iorizzo M."/>
            <person name="Ellison S."/>
            <person name="Senalik D."/>
            <person name="Macko-Podgorni A."/>
            <person name="Grzebelus D."/>
            <person name="Bostan H."/>
            <person name="Rolling W."/>
            <person name="Curaba J."/>
            <person name="Simon P."/>
        </authorList>
    </citation>
    <scope>NUCLEOTIDE SEQUENCE</scope>
    <source>
        <tissue evidence="3">Leaf</tissue>
    </source>
</reference>
<feature type="region of interest" description="Disordered" evidence="2">
    <location>
        <begin position="260"/>
        <end position="458"/>
    </location>
</feature>
<sequence length="458" mass="51279">MGKKIDALLGRTFNRTLKTYKFKPVVSLAISRLSVLKNQRQARMSVARSDVVELLNLGHHDRALNRVEQVIKEQNMVDVFVIVEGYCHLFVERLDLVEKEKGCPEELEEAVSSLIYASTRCGEFPELQEMRAMFTSRFGKEFVARGAELRNNCKVNTKMVVKLSTRQPNLESRMKVLKAIASENGITVQIEEESSITIENFEAGSNLKENSSNSLEEKVESFSDSMKGRKKYKDVADAAQAAFESAAYAAAAARAAVELSRSGSYDPDDQNSPSTRSKKASNKPEPRFPSGRGLDREESEISNTYQSVCQDEEIQISNNDEGSKKSSSGSSPYDSDHIPEGTEFSTNTEVQTKAFHREIVFDGSDDEDGTEKHTISLTRIHDSEPNTVNDINTSDGSDSEPTILHEQYPAPSQASPEWNPVPANPKFNYAEKPEAKRSLQLNLDNRPISMRTRRVYRQ</sequence>
<dbReference type="GO" id="GO:0015031">
    <property type="term" value="P:protein transport"/>
    <property type="evidence" value="ECO:0007669"/>
    <property type="project" value="InterPro"/>
</dbReference>